<dbReference type="Pfam" id="PF02620">
    <property type="entry name" value="YceD"/>
    <property type="match status" value="1"/>
</dbReference>
<comment type="caution">
    <text evidence="1">The sequence shown here is derived from an EMBL/GenBank/DDBJ whole genome shotgun (WGS) entry which is preliminary data.</text>
</comment>
<dbReference type="Proteomes" id="UP000664617">
    <property type="component" value="Unassembled WGS sequence"/>
</dbReference>
<name>A0ABS3I6D4_9MICO</name>
<reference evidence="2" key="2">
    <citation type="submission" date="2023-07" db="EMBL/GenBank/DDBJ databases">
        <title>Myceligenerans salitolerans sp. nov., a halotolerant actinomycete isolated from a salt lake in Xinjiang, China.</title>
        <authorList>
            <person name="Guan T."/>
        </authorList>
    </citation>
    <scope>NUCLEOTIDE SEQUENCE [LARGE SCALE GENOMIC DNA]</scope>
    <source>
        <strain evidence="2">XHU 5031</strain>
    </source>
</reference>
<dbReference type="PANTHER" id="PTHR34374">
    <property type="entry name" value="LARGE RIBOSOMAL RNA SUBUNIT ACCUMULATION PROTEIN YCED HOMOLOG 1, CHLOROPLASTIC"/>
    <property type="match status" value="1"/>
</dbReference>
<sequence>MLDTHELSRRPGTMRTHSATVQVPSAVGTPVVAVPEGADLELDLRLEAVMEGVLISGAVRGEAVGECVRCLDEVRIDVDAPVQELFAYPERAEAGAAAGDDEVEDEESVLENDLADIEPALRDSVVTALPFQPLCRPDCPGLCSECGARLADDPGHHHDQVDPRWSALQSMLESTSVSDETKES</sequence>
<accession>A0ABS3I6D4</accession>
<reference evidence="1 2" key="1">
    <citation type="submission" date="2021-03" db="EMBL/GenBank/DDBJ databases">
        <authorList>
            <person name="Xin L."/>
        </authorList>
    </citation>
    <scope>NUCLEOTIDE SEQUENCE [LARGE SCALE GENOMIC DNA]</scope>
    <source>
        <strain evidence="1 2">XHU 5031</strain>
    </source>
</reference>
<keyword evidence="2" id="KW-1185">Reference proteome</keyword>
<proteinExistence type="predicted"/>
<dbReference type="InterPro" id="IPR003772">
    <property type="entry name" value="YceD"/>
</dbReference>
<organism evidence="1 2">
    <name type="scientific">Myceligenerans salitolerans</name>
    <dbReference type="NCBI Taxonomy" id="1230528"/>
    <lineage>
        <taxon>Bacteria</taxon>
        <taxon>Bacillati</taxon>
        <taxon>Actinomycetota</taxon>
        <taxon>Actinomycetes</taxon>
        <taxon>Micrococcales</taxon>
        <taxon>Promicromonosporaceae</taxon>
        <taxon>Myceligenerans</taxon>
    </lineage>
</organism>
<dbReference type="EMBL" id="JAFMPK010000009">
    <property type="protein sequence ID" value="MBO0607637.1"/>
    <property type="molecule type" value="Genomic_DNA"/>
</dbReference>
<gene>
    <name evidence="1" type="ORF">J0911_01165</name>
</gene>
<dbReference type="RefSeq" id="WP_207273608.1">
    <property type="nucleotide sequence ID" value="NZ_JAFMPK010000009.1"/>
</dbReference>
<protein>
    <submittedName>
        <fullName evidence="1">DUF177 domain-containing protein</fullName>
    </submittedName>
</protein>
<evidence type="ECO:0000313" key="2">
    <source>
        <dbReference type="Proteomes" id="UP000664617"/>
    </source>
</evidence>
<evidence type="ECO:0000313" key="1">
    <source>
        <dbReference type="EMBL" id="MBO0607637.1"/>
    </source>
</evidence>
<dbReference type="PANTHER" id="PTHR34374:SF1">
    <property type="entry name" value="LARGE RIBOSOMAL RNA SUBUNIT ACCUMULATION PROTEIN YCED HOMOLOG 1, CHLOROPLASTIC"/>
    <property type="match status" value="1"/>
</dbReference>